<keyword evidence="4" id="KW-1185">Reference proteome</keyword>
<organism evidence="3 4">
    <name type="scientific">Sulfurimicrobium lacus</name>
    <dbReference type="NCBI Taxonomy" id="2715678"/>
    <lineage>
        <taxon>Bacteria</taxon>
        <taxon>Pseudomonadati</taxon>
        <taxon>Pseudomonadota</taxon>
        <taxon>Betaproteobacteria</taxon>
        <taxon>Nitrosomonadales</taxon>
        <taxon>Sulfuricellaceae</taxon>
        <taxon>Sulfurimicrobium</taxon>
    </lineage>
</organism>
<evidence type="ECO:0000313" key="4">
    <source>
        <dbReference type="Proteomes" id="UP000502260"/>
    </source>
</evidence>
<feature type="region of interest" description="Disordered" evidence="2">
    <location>
        <begin position="104"/>
        <end position="125"/>
    </location>
</feature>
<evidence type="ECO:0000313" key="3">
    <source>
        <dbReference type="EMBL" id="BCB25590.1"/>
    </source>
</evidence>
<reference evidence="4" key="1">
    <citation type="submission" date="2020-03" db="EMBL/GenBank/DDBJ databases">
        <title>Complete genome sequence of sulfur-oxidizing bacterium skT11.</title>
        <authorList>
            <person name="Kanda M."/>
            <person name="Kojima H."/>
            <person name="Fukui M."/>
        </authorList>
    </citation>
    <scope>NUCLEOTIDE SEQUENCE [LARGE SCALE GENOMIC DNA]</scope>
    <source>
        <strain evidence="4">skT11</strain>
    </source>
</reference>
<sequence length="197" mass="22068">MLTFFRTHWLVITICLVYTLLATGAAYYFASSAAHENKAALLKITEELKTAKETQEKSSVEAVKAKTALDKEKALNTNLKKLLTAAEQERESLRGSLETMTLAASKTAKPQPSTAKATPAPASTACRDKNAAAEKDLKNQQNALLAFKADVYKRDNELRERQKQLDETLAKIAEERRKIERDRADYRWPHNGSQTNK</sequence>
<evidence type="ECO:0000256" key="2">
    <source>
        <dbReference type="SAM" id="MobiDB-lite"/>
    </source>
</evidence>
<gene>
    <name evidence="3" type="ORF">SKTS_04760</name>
</gene>
<feature type="compositionally biased region" description="Low complexity" evidence="2">
    <location>
        <begin position="106"/>
        <end position="125"/>
    </location>
</feature>
<name>A0A6F8V8E2_9PROT</name>
<keyword evidence="1" id="KW-0175">Coiled coil</keyword>
<feature type="compositionally biased region" description="Basic and acidic residues" evidence="2">
    <location>
        <begin position="176"/>
        <end position="188"/>
    </location>
</feature>
<dbReference type="EMBL" id="AP022853">
    <property type="protein sequence ID" value="BCB25590.1"/>
    <property type="molecule type" value="Genomic_DNA"/>
</dbReference>
<feature type="coiled-coil region" evidence="1">
    <location>
        <begin position="69"/>
        <end position="96"/>
    </location>
</feature>
<proteinExistence type="predicted"/>
<dbReference type="AlphaFoldDB" id="A0A6F8V8E2"/>
<feature type="region of interest" description="Disordered" evidence="2">
    <location>
        <begin position="176"/>
        <end position="197"/>
    </location>
</feature>
<accession>A0A6F8V8E2</accession>
<dbReference type="KEGG" id="slac:SKTS_04760"/>
<evidence type="ECO:0000256" key="1">
    <source>
        <dbReference type="SAM" id="Coils"/>
    </source>
</evidence>
<protein>
    <submittedName>
        <fullName evidence="3">Uncharacterized protein</fullName>
    </submittedName>
</protein>
<dbReference type="Proteomes" id="UP000502260">
    <property type="component" value="Chromosome"/>
</dbReference>
<dbReference type="RefSeq" id="WP_173059813.1">
    <property type="nucleotide sequence ID" value="NZ_AP022853.1"/>
</dbReference>